<dbReference type="PROSITE" id="PS01332">
    <property type="entry name" value="HTH_RRF2_1"/>
    <property type="match status" value="1"/>
</dbReference>
<dbReference type="Gene3D" id="1.10.10.10">
    <property type="entry name" value="Winged helix-like DNA-binding domain superfamily/Winged helix DNA-binding domain"/>
    <property type="match status" value="1"/>
</dbReference>
<dbReference type="InterPro" id="IPR030489">
    <property type="entry name" value="TR_Rrf2-type_CS"/>
</dbReference>
<evidence type="ECO:0000256" key="1">
    <source>
        <dbReference type="ARBA" id="ARBA00023125"/>
    </source>
</evidence>
<sequence>MQLTLFTDYALRTLVYLALQEPGRLATITEVAETFQISRNHVVKIVHQLGVKGYVETVRGKHGGIRLARQGEAISLKDVVSDMENLTCLMDCKREACLLTSGCRFQGILRKALRAFLDVLDEFTLADLVKDEQRLCGLLNLPIPTRQLD</sequence>
<dbReference type="NCBIfam" id="TIGR00738">
    <property type="entry name" value="rrf2_super"/>
    <property type="match status" value="1"/>
</dbReference>
<dbReference type="InterPro" id="IPR000944">
    <property type="entry name" value="Tscrpt_reg_Rrf2"/>
</dbReference>
<organism evidence="2 3">
    <name type="scientific">Pseudaeromonas paramecii</name>
    <dbReference type="NCBI Taxonomy" id="2138166"/>
    <lineage>
        <taxon>Bacteria</taxon>
        <taxon>Pseudomonadati</taxon>
        <taxon>Pseudomonadota</taxon>
        <taxon>Gammaproteobacteria</taxon>
        <taxon>Aeromonadales</taxon>
        <taxon>Aeromonadaceae</taxon>
        <taxon>Pseudaeromonas</taxon>
    </lineage>
</organism>
<dbReference type="PANTHER" id="PTHR33221:SF4">
    <property type="entry name" value="HTH-TYPE TRANSCRIPTIONAL REPRESSOR NSRR"/>
    <property type="match status" value="1"/>
</dbReference>
<reference evidence="3" key="1">
    <citation type="journal article" date="2019" name="Int. J. Syst. Evol. Microbiol.">
        <title>The Global Catalogue of Microorganisms (GCM) 10K type strain sequencing project: providing services to taxonomists for standard genome sequencing and annotation.</title>
        <authorList>
            <consortium name="The Broad Institute Genomics Platform"/>
            <consortium name="The Broad Institute Genome Sequencing Center for Infectious Disease"/>
            <person name="Wu L."/>
            <person name="Ma J."/>
        </authorList>
    </citation>
    <scope>NUCLEOTIDE SEQUENCE [LARGE SCALE GENOMIC DNA]</scope>
    <source>
        <strain evidence="3">JCM 32226</strain>
    </source>
</reference>
<dbReference type="InterPro" id="IPR036388">
    <property type="entry name" value="WH-like_DNA-bd_sf"/>
</dbReference>
<name>A0ABP8PYY2_9GAMM</name>
<protein>
    <submittedName>
        <fullName evidence="2">Rrf2 family transcriptional regulator</fullName>
    </submittedName>
</protein>
<evidence type="ECO:0000313" key="3">
    <source>
        <dbReference type="Proteomes" id="UP001501321"/>
    </source>
</evidence>
<gene>
    <name evidence="2" type="ORF">GCM10023095_07530</name>
</gene>
<dbReference type="EMBL" id="BAABFC010000004">
    <property type="protein sequence ID" value="GAA4495008.1"/>
    <property type="molecule type" value="Genomic_DNA"/>
</dbReference>
<dbReference type="Proteomes" id="UP001501321">
    <property type="component" value="Unassembled WGS sequence"/>
</dbReference>
<keyword evidence="3" id="KW-1185">Reference proteome</keyword>
<dbReference type="RefSeq" id="WP_345010205.1">
    <property type="nucleotide sequence ID" value="NZ_BAABFC010000004.1"/>
</dbReference>
<dbReference type="PANTHER" id="PTHR33221">
    <property type="entry name" value="WINGED HELIX-TURN-HELIX TRANSCRIPTIONAL REGULATOR, RRF2 FAMILY"/>
    <property type="match status" value="1"/>
</dbReference>
<evidence type="ECO:0000313" key="2">
    <source>
        <dbReference type="EMBL" id="GAA4495008.1"/>
    </source>
</evidence>
<dbReference type="InterPro" id="IPR036390">
    <property type="entry name" value="WH_DNA-bd_sf"/>
</dbReference>
<comment type="caution">
    <text evidence="2">The sequence shown here is derived from an EMBL/GenBank/DDBJ whole genome shotgun (WGS) entry which is preliminary data.</text>
</comment>
<proteinExistence type="predicted"/>
<dbReference type="SUPFAM" id="SSF46785">
    <property type="entry name" value="Winged helix' DNA-binding domain"/>
    <property type="match status" value="1"/>
</dbReference>
<accession>A0ABP8PYY2</accession>
<keyword evidence="1" id="KW-0238">DNA-binding</keyword>
<dbReference type="PROSITE" id="PS51197">
    <property type="entry name" value="HTH_RRF2_2"/>
    <property type="match status" value="1"/>
</dbReference>
<dbReference type="Pfam" id="PF02082">
    <property type="entry name" value="Rrf2"/>
    <property type="match status" value="1"/>
</dbReference>